<protein>
    <submittedName>
        <fullName evidence="3">Uncharacterized protein</fullName>
    </submittedName>
</protein>
<gene>
    <name evidence="3" type="ORF">PMAYCL1PPCAC_11444</name>
</gene>
<dbReference type="GO" id="GO:0016020">
    <property type="term" value="C:membrane"/>
    <property type="evidence" value="ECO:0007669"/>
    <property type="project" value="TreeGrafter"/>
</dbReference>
<name>A0AAN4ZKY4_9BILA</name>
<dbReference type="AlphaFoldDB" id="A0AAN4ZKY4"/>
<dbReference type="InterPro" id="IPR050173">
    <property type="entry name" value="ABC_transporter_C-like"/>
</dbReference>
<organism evidence="3 4">
    <name type="scientific">Pristionchus mayeri</name>
    <dbReference type="NCBI Taxonomy" id="1317129"/>
    <lineage>
        <taxon>Eukaryota</taxon>
        <taxon>Metazoa</taxon>
        <taxon>Ecdysozoa</taxon>
        <taxon>Nematoda</taxon>
        <taxon>Chromadorea</taxon>
        <taxon>Rhabditida</taxon>
        <taxon>Rhabditina</taxon>
        <taxon>Diplogasteromorpha</taxon>
        <taxon>Diplogasteroidea</taxon>
        <taxon>Neodiplogasteridae</taxon>
        <taxon>Pristionchus</taxon>
    </lineage>
</organism>
<evidence type="ECO:0000313" key="3">
    <source>
        <dbReference type="EMBL" id="GMR41249.1"/>
    </source>
</evidence>
<evidence type="ECO:0000256" key="1">
    <source>
        <dbReference type="ARBA" id="ARBA00022741"/>
    </source>
</evidence>
<dbReference type="EMBL" id="BTRK01000003">
    <property type="protein sequence ID" value="GMR41249.1"/>
    <property type="molecule type" value="Genomic_DNA"/>
</dbReference>
<dbReference type="Gene3D" id="3.40.50.300">
    <property type="entry name" value="P-loop containing nucleotide triphosphate hydrolases"/>
    <property type="match status" value="1"/>
</dbReference>
<sequence>GKSSFLSVMLGELTRLRGEIVVAGRLAYVPQQAWIQNQSVRDNITFGRAFDREWYEKVVSACALAPDLAILPQWRRY</sequence>
<accession>A0AAN4ZKY4</accession>
<dbReference type="SUPFAM" id="SSF52540">
    <property type="entry name" value="P-loop containing nucleoside triphosphate hydrolases"/>
    <property type="match status" value="1"/>
</dbReference>
<evidence type="ECO:0000256" key="2">
    <source>
        <dbReference type="ARBA" id="ARBA00022840"/>
    </source>
</evidence>
<reference evidence="4" key="1">
    <citation type="submission" date="2022-10" db="EMBL/GenBank/DDBJ databases">
        <title>Genome assembly of Pristionchus species.</title>
        <authorList>
            <person name="Yoshida K."/>
            <person name="Sommer R.J."/>
        </authorList>
    </citation>
    <scope>NUCLEOTIDE SEQUENCE [LARGE SCALE GENOMIC DNA]</scope>
    <source>
        <strain evidence="4">RS5460</strain>
    </source>
</reference>
<dbReference type="GO" id="GO:0042626">
    <property type="term" value="F:ATPase-coupled transmembrane transporter activity"/>
    <property type="evidence" value="ECO:0007669"/>
    <property type="project" value="TreeGrafter"/>
</dbReference>
<dbReference type="InterPro" id="IPR027417">
    <property type="entry name" value="P-loop_NTPase"/>
</dbReference>
<comment type="caution">
    <text evidence="3">The sequence shown here is derived from an EMBL/GenBank/DDBJ whole genome shotgun (WGS) entry which is preliminary data.</text>
</comment>
<dbReference type="PANTHER" id="PTHR24223">
    <property type="entry name" value="ATP-BINDING CASSETTE SUB-FAMILY C"/>
    <property type="match status" value="1"/>
</dbReference>
<keyword evidence="2" id="KW-0067">ATP-binding</keyword>
<dbReference type="Proteomes" id="UP001328107">
    <property type="component" value="Unassembled WGS sequence"/>
</dbReference>
<keyword evidence="1" id="KW-0547">Nucleotide-binding</keyword>
<keyword evidence="4" id="KW-1185">Reference proteome</keyword>
<dbReference type="PANTHER" id="PTHR24223:SF434">
    <property type="entry name" value="MULTIDRUG RESISTANCE PROTEIN MRP-7"/>
    <property type="match status" value="1"/>
</dbReference>
<evidence type="ECO:0000313" key="4">
    <source>
        <dbReference type="Proteomes" id="UP001328107"/>
    </source>
</evidence>
<feature type="non-terminal residue" evidence="3">
    <location>
        <position position="1"/>
    </location>
</feature>
<proteinExistence type="predicted"/>
<dbReference type="GO" id="GO:0005524">
    <property type="term" value="F:ATP binding"/>
    <property type="evidence" value="ECO:0007669"/>
    <property type="project" value="UniProtKB-KW"/>
</dbReference>